<proteinExistence type="predicted"/>
<keyword evidence="1" id="KW-0732">Signal</keyword>
<feature type="signal peptide" evidence="1">
    <location>
        <begin position="1"/>
        <end position="18"/>
    </location>
</feature>
<comment type="caution">
    <text evidence="2">The sequence shown here is derived from an EMBL/GenBank/DDBJ whole genome shotgun (WGS) entry which is preliminary data.</text>
</comment>
<reference evidence="2" key="1">
    <citation type="submission" date="2020-10" db="EMBL/GenBank/DDBJ databases">
        <authorList>
            <person name="Gilroy R."/>
        </authorList>
    </citation>
    <scope>NUCLEOTIDE SEQUENCE</scope>
    <source>
        <strain evidence="2">D3-1215</strain>
    </source>
</reference>
<gene>
    <name evidence="2" type="ORF">IAC32_06115</name>
</gene>
<sequence length="356" mass="39398">MRTILTSILFFICVSAVAGDTLRVSDTKYTVCDFSSEIKYVDFGSPDLQGAVLNHKDMLSLQAVQPLEHETTLSVVTANGKYHAFTVKYDDASVDLSWVENGNAPVADTLSFSTVKTTHLISAEKITDVLCGTPGIIAEHADNISNIVKAKALDEDFAPGSITLVSSSGTIYPFVVIPGDNPRQVDILLSGGMDGAPAIFSDASVNDVQMRDLGRKAAGLPVLITDIGTVKQKMAFALYGLYSHDDVMMFCLSLENNNLIDYEIDFIKCYVRDKKRSKKITVQEDEITPIFVYYPQGENHNLLKGGEKLTAVLFFRRFTIPQKRILCFEVFERNGGRHLQFSMSDKELLKARQLDL</sequence>
<reference evidence="2" key="2">
    <citation type="journal article" date="2021" name="PeerJ">
        <title>Extensive microbial diversity within the chicken gut microbiome revealed by metagenomics and culture.</title>
        <authorList>
            <person name="Gilroy R."/>
            <person name="Ravi A."/>
            <person name="Getino M."/>
            <person name="Pursley I."/>
            <person name="Horton D.L."/>
            <person name="Alikhan N.F."/>
            <person name="Baker D."/>
            <person name="Gharbi K."/>
            <person name="Hall N."/>
            <person name="Watson M."/>
            <person name="Adriaenssens E.M."/>
            <person name="Foster-Nyarko E."/>
            <person name="Jarju S."/>
            <person name="Secka A."/>
            <person name="Antonio M."/>
            <person name="Oren A."/>
            <person name="Chaudhuri R.R."/>
            <person name="La Ragione R."/>
            <person name="Hildebrand F."/>
            <person name="Pallen M.J."/>
        </authorList>
    </citation>
    <scope>NUCLEOTIDE SEQUENCE</scope>
    <source>
        <strain evidence="2">D3-1215</strain>
    </source>
</reference>
<name>A0A9D9HEX7_9BACT</name>
<dbReference type="Proteomes" id="UP000823637">
    <property type="component" value="Unassembled WGS sequence"/>
</dbReference>
<evidence type="ECO:0000313" key="2">
    <source>
        <dbReference type="EMBL" id="MBO8447302.1"/>
    </source>
</evidence>
<protein>
    <submittedName>
        <fullName evidence="2">DUF4138 domain-containing protein</fullName>
    </submittedName>
</protein>
<organism evidence="2 3">
    <name type="scientific">Candidatus Enterocola intestinipullorum</name>
    <dbReference type="NCBI Taxonomy" id="2840783"/>
    <lineage>
        <taxon>Bacteria</taxon>
        <taxon>Pseudomonadati</taxon>
        <taxon>Bacteroidota</taxon>
        <taxon>Bacteroidia</taxon>
        <taxon>Bacteroidales</taxon>
        <taxon>Candidatus Enterocola</taxon>
    </lineage>
</organism>
<evidence type="ECO:0000256" key="1">
    <source>
        <dbReference type="SAM" id="SignalP"/>
    </source>
</evidence>
<feature type="chain" id="PRO_5039480392" evidence="1">
    <location>
        <begin position="19"/>
        <end position="356"/>
    </location>
</feature>
<evidence type="ECO:0000313" key="3">
    <source>
        <dbReference type="Proteomes" id="UP000823637"/>
    </source>
</evidence>
<dbReference type="InterPro" id="IPR022298">
    <property type="entry name" value="Conjug_transposon_TraN"/>
</dbReference>
<dbReference type="Pfam" id="PF13595">
    <property type="entry name" value="DUF4138"/>
    <property type="match status" value="1"/>
</dbReference>
<accession>A0A9D9HEX7</accession>
<dbReference type="AlphaFoldDB" id="A0A9D9HEX7"/>
<dbReference type="EMBL" id="JADIMR010000091">
    <property type="protein sequence ID" value="MBO8447302.1"/>
    <property type="molecule type" value="Genomic_DNA"/>
</dbReference>